<dbReference type="EMBL" id="KQ964663">
    <property type="protein sequence ID" value="KXN67075.1"/>
    <property type="molecule type" value="Genomic_DNA"/>
</dbReference>
<reference evidence="5 6" key="1">
    <citation type="journal article" date="2015" name="Genome Biol. Evol.">
        <title>Phylogenomic analyses indicate that early fungi evolved digesting cell walls of algal ancestors of land plants.</title>
        <authorList>
            <person name="Chang Y."/>
            <person name="Wang S."/>
            <person name="Sekimoto S."/>
            <person name="Aerts A.L."/>
            <person name="Choi C."/>
            <person name="Clum A."/>
            <person name="LaButti K.M."/>
            <person name="Lindquist E.A."/>
            <person name="Yee Ngan C."/>
            <person name="Ohm R.A."/>
            <person name="Salamov A.A."/>
            <person name="Grigoriev I.V."/>
            <person name="Spatafora J.W."/>
            <person name="Berbee M.L."/>
        </authorList>
    </citation>
    <scope>NUCLEOTIDE SEQUENCE [LARGE SCALE GENOMIC DNA]</scope>
    <source>
        <strain evidence="5 6">NRRL 28638</strain>
    </source>
</reference>
<proteinExistence type="inferred from homology"/>
<protein>
    <submittedName>
        <fullName evidence="5">Trypsin-like serine protease</fullName>
    </submittedName>
</protein>
<gene>
    <name evidence="5" type="ORF">CONCODRAFT_43294</name>
</gene>
<dbReference type="PRINTS" id="PR00722">
    <property type="entry name" value="CHYMOTRYPSIN"/>
</dbReference>
<keyword evidence="3" id="KW-0378">Hydrolase</keyword>
<dbReference type="FunFam" id="2.40.10.10:FF:000068">
    <property type="entry name" value="transmembrane protease serine 2"/>
    <property type="match status" value="1"/>
</dbReference>
<organism evidence="5 6">
    <name type="scientific">Conidiobolus coronatus (strain ATCC 28846 / CBS 209.66 / NRRL 28638)</name>
    <name type="common">Delacroixia coronata</name>
    <dbReference type="NCBI Taxonomy" id="796925"/>
    <lineage>
        <taxon>Eukaryota</taxon>
        <taxon>Fungi</taxon>
        <taxon>Fungi incertae sedis</taxon>
        <taxon>Zoopagomycota</taxon>
        <taxon>Entomophthoromycotina</taxon>
        <taxon>Entomophthoromycetes</taxon>
        <taxon>Entomophthorales</taxon>
        <taxon>Ancylistaceae</taxon>
        <taxon>Conidiobolus</taxon>
    </lineage>
</organism>
<name>A0A137NW63_CONC2</name>
<evidence type="ECO:0000256" key="3">
    <source>
        <dbReference type="RuleBase" id="RU363034"/>
    </source>
</evidence>
<comment type="similarity">
    <text evidence="1">Belongs to the peptidase S1 family.</text>
</comment>
<dbReference type="OrthoDB" id="6380398at2759"/>
<dbReference type="InterPro" id="IPR001254">
    <property type="entry name" value="Trypsin_dom"/>
</dbReference>
<evidence type="ECO:0000256" key="2">
    <source>
        <dbReference type="ARBA" id="ARBA00023157"/>
    </source>
</evidence>
<dbReference type="PANTHER" id="PTHR24276">
    <property type="entry name" value="POLYSERASE-RELATED"/>
    <property type="match status" value="1"/>
</dbReference>
<accession>A0A137NW63</accession>
<dbReference type="PROSITE" id="PS50240">
    <property type="entry name" value="TRYPSIN_DOM"/>
    <property type="match status" value="1"/>
</dbReference>
<evidence type="ECO:0000256" key="1">
    <source>
        <dbReference type="ARBA" id="ARBA00007664"/>
    </source>
</evidence>
<keyword evidence="6" id="KW-1185">Reference proteome</keyword>
<dbReference type="InterPro" id="IPR018114">
    <property type="entry name" value="TRYPSIN_HIS"/>
</dbReference>
<dbReference type="InterPro" id="IPR050430">
    <property type="entry name" value="Peptidase_S1"/>
</dbReference>
<dbReference type="InterPro" id="IPR033116">
    <property type="entry name" value="TRYPSIN_SER"/>
</dbReference>
<feature type="domain" description="Peptidase S1" evidence="4">
    <location>
        <begin position="19"/>
        <end position="252"/>
    </location>
</feature>
<dbReference type="AlphaFoldDB" id="A0A137NW63"/>
<dbReference type="SUPFAM" id="SSF50494">
    <property type="entry name" value="Trypsin-like serine proteases"/>
    <property type="match status" value="1"/>
</dbReference>
<sequence length="252" mass="28136">MSINQFNSNISDVSPPPRIVGGYEVQPAFKYPPMVSLYYRGQHWCGGSLINSNTIITAAHCNRGQNDQWQVKVHRHNLTKSDAEENGKTYNVIKRTIHPDYDLFRVRNDIAIWKIDAPSSSEKLLELDEGSLGEDNSSLLTTIGWGRLQFQGVLSDILMEVKLPIFDPPQCTQNYAKVNLKVNNTLQICAGYPEGKKDSCNGDSGGPLFKVIGSKFYLVGLVSFGKDCALPEFPGVYTRISAYKDWILSNLN</sequence>
<keyword evidence="2" id="KW-1015">Disulfide bond</keyword>
<dbReference type="GO" id="GO:0006508">
    <property type="term" value="P:proteolysis"/>
    <property type="evidence" value="ECO:0007669"/>
    <property type="project" value="UniProtKB-KW"/>
</dbReference>
<dbReference type="InterPro" id="IPR001314">
    <property type="entry name" value="Peptidase_S1A"/>
</dbReference>
<dbReference type="PROSITE" id="PS00135">
    <property type="entry name" value="TRYPSIN_SER"/>
    <property type="match status" value="1"/>
</dbReference>
<dbReference type="PANTHER" id="PTHR24276:SF98">
    <property type="entry name" value="FI18310P1-RELATED"/>
    <property type="match status" value="1"/>
</dbReference>
<evidence type="ECO:0000313" key="6">
    <source>
        <dbReference type="Proteomes" id="UP000070444"/>
    </source>
</evidence>
<dbReference type="Gene3D" id="2.40.10.10">
    <property type="entry name" value="Trypsin-like serine proteases"/>
    <property type="match status" value="1"/>
</dbReference>
<dbReference type="InterPro" id="IPR009003">
    <property type="entry name" value="Peptidase_S1_PA"/>
</dbReference>
<dbReference type="STRING" id="796925.A0A137NW63"/>
<evidence type="ECO:0000259" key="4">
    <source>
        <dbReference type="PROSITE" id="PS50240"/>
    </source>
</evidence>
<dbReference type="CDD" id="cd00190">
    <property type="entry name" value="Tryp_SPc"/>
    <property type="match status" value="1"/>
</dbReference>
<dbReference type="SMART" id="SM00020">
    <property type="entry name" value="Tryp_SPc"/>
    <property type="match status" value="1"/>
</dbReference>
<dbReference type="PROSITE" id="PS00134">
    <property type="entry name" value="TRYPSIN_HIS"/>
    <property type="match status" value="1"/>
</dbReference>
<dbReference type="Pfam" id="PF00089">
    <property type="entry name" value="Trypsin"/>
    <property type="match status" value="1"/>
</dbReference>
<dbReference type="GO" id="GO:0004252">
    <property type="term" value="F:serine-type endopeptidase activity"/>
    <property type="evidence" value="ECO:0007669"/>
    <property type="project" value="InterPro"/>
</dbReference>
<evidence type="ECO:0000313" key="5">
    <source>
        <dbReference type="EMBL" id="KXN67075.1"/>
    </source>
</evidence>
<keyword evidence="3" id="KW-0720">Serine protease</keyword>
<dbReference type="FunFam" id="2.40.10.10:FF:000002">
    <property type="entry name" value="Transmembrane protease serine"/>
    <property type="match status" value="1"/>
</dbReference>
<keyword evidence="3 5" id="KW-0645">Protease</keyword>
<dbReference type="Proteomes" id="UP000070444">
    <property type="component" value="Unassembled WGS sequence"/>
</dbReference>
<dbReference type="InterPro" id="IPR043504">
    <property type="entry name" value="Peptidase_S1_PA_chymotrypsin"/>
</dbReference>